<feature type="chain" id="PRO_5002097378" evidence="2">
    <location>
        <begin position="21"/>
        <end position="84"/>
    </location>
</feature>
<dbReference type="KEGG" id="rga:RGR602_CH02130"/>
<evidence type="ECO:0000313" key="4">
    <source>
        <dbReference type="Proteomes" id="UP000031368"/>
    </source>
</evidence>
<evidence type="ECO:0000256" key="2">
    <source>
        <dbReference type="SAM" id="SignalP"/>
    </source>
</evidence>
<organism evidence="3 4">
    <name type="scientific">Rhizobium gallicum bv. gallicum R602sp</name>
    <dbReference type="NCBI Taxonomy" id="1041138"/>
    <lineage>
        <taxon>Bacteria</taxon>
        <taxon>Pseudomonadati</taxon>
        <taxon>Pseudomonadota</taxon>
        <taxon>Alphaproteobacteria</taxon>
        <taxon>Hyphomicrobiales</taxon>
        <taxon>Rhizobiaceae</taxon>
        <taxon>Rhizobium/Agrobacterium group</taxon>
        <taxon>Rhizobium</taxon>
    </lineage>
</organism>
<sequence length="84" mass="9825">MRVQLVIFVAAAMTTSMAEAGSQSSNTSSNRSSNSGVVRERIVDTYCEDGFCQRYVRHRVYRDDWPSGRERRRYRDPYYDDDDD</sequence>
<dbReference type="HOGENOM" id="CLU_2587249_0_0_5"/>
<name>A0A0B4X4S0_9HYPH</name>
<dbReference type="AlphaFoldDB" id="A0A0B4X4S0"/>
<proteinExistence type="predicted"/>
<gene>
    <name evidence="3" type="ORF">RGR602_CH02130</name>
</gene>
<protein>
    <submittedName>
        <fullName evidence="3">Uncharacterized protein</fullName>
    </submittedName>
</protein>
<keyword evidence="2" id="KW-0732">Signal</keyword>
<feature type="region of interest" description="Disordered" evidence="1">
    <location>
        <begin position="17"/>
        <end position="38"/>
    </location>
</feature>
<feature type="compositionally biased region" description="Low complexity" evidence="1">
    <location>
        <begin position="22"/>
        <end position="35"/>
    </location>
</feature>
<evidence type="ECO:0000313" key="3">
    <source>
        <dbReference type="EMBL" id="AJD41458.1"/>
    </source>
</evidence>
<reference evidence="3 4" key="1">
    <citation type="submission" date="2013-11" db="EMBL/GenBank/DDBJ databases">
        <title>Complete genome sequence of Rhizobium gallicum bv. gallicum R602.</title>
        <authorList>
            <person name="Bustos P."/>
            <person name="Santamaria R.I."/>
            <person name="Lozano L."/>
            <person name="Acosta J.L."/>
            <person name="Ormeno-Orrillo E."/>
            <person name="Rogel M.A."/>
            <person name="Romero D."/>
            <person name="Cevallos M.A."/>
            <person name="Martinez-Romero E."/>
            <person name="Gonzalez V."/>
        </authorList>
    </citation>
    <scope>NUCLEOTIDE SEQUENCE [LARGE SCALE GENOMIC DNA]</scope>
    <source>
        <strain evidence="3 4">R602</strain>
    </source>
</reference>
<accession>A0A0B4X4S0</accession>
<evidence type="ECO:0000256" key="1">
    <source>
        <dbReference type="SAM" id="MobiDB-lite"/>
    </source>
</evidence>
<feature type="signal peptide" evidence="2">
    <location>
        <begin position="1"/>
        <end position="20"/>
    </location>
</feature>
<dbReference type="EMBL" id="CP006877">
    <property type="protein sequence ID" value="AJD41458.1"/>
    <property type="molecule type" value="Genomic_DNA"/>
</dbReference>
<dbReference type="Proteomes" id="UP000031368">
    <property type="component" value="Chromosome"/>
</dbReference>
<keyword evidence="4" id="KW-1185">Reference proteome</keyword>
<dbReference type="RefSeq" id="WP_039845053.1">
    <property type="nucleotide sequence ID" value="NZ_CP006877.1"/>
</dbReference>